<dbReference type="Pfam" id="PF05008">
    <property type="entry name" value="V-SNARE"/>
    <property type="match status" value="1"/>
</dbReference>
<dbReference type="GO" id="GO:0042144">
    <property type="term" value="P:vacuole fusion, non-autophagic"/>
    <property type="evidence" value="ECO:0007669"/>
    <property type="project" value="EnsemblFungi"/>
</dbReference>
<dbReference type="OrthoDB" id="430637at2759"/>
<dbReference type="FunFam" id="1.20.5.110:FF:000002">
    <property type="entry name" value="Vesicle transport through interaction with t-SNAREsB"/>
    <property type="match status" value="1"/>
</dbReference>
<dbReference type="GeneID" id="2906824"/>
<keyword evidence="5" id="KW-0653">Protein transport</keyword>
<evidence type="ECO:0000256" key="4">
    <source>
        <dbReference type="ARBA" id="ARBA00022692"/>
    </source>
</evidence>
<dbReference type="SUPFAM" id="SSF58038">
    <property type="entry name" value="SNARE fusion complex"/>
    <property type="match status" value="1"/>
</dbReference>
<dbReference type="GO" id="GO:0016236">
    <property type="term" value="P:macroautophagy"/>
    <property type="evidence" value="ECO:0007669"/>
    <property type="project" value="EnsemblFungi"/>
</dbReference>
<dbReference type="GO" id="GO:0031902">
    <property type="term" value="C:late endosome membrane"/>
    <property type="evidence" value="ECO:0007669"/>
    <property type="project" value="TreeGrafter"/>
</dbReference>
<feature type="transmembrane region" description="Helical" evidence="9">
    <location>
        <begin position="197"/>
        <end position="216"/>
    </location>
</feature>
<dbReference type="GO" id="GO:0006886">
    <property type="term" value="P:intracellular protein transport"/>
    <property type="evidence" value="ECO:0007669"/>
    <property type="project" value="InterPro"/>
</dbReference>
<dbReference type="EMBL" id="KZ859031">
    <property type="protein sequence ID" value="RDW24508.1"/>
    <property type="molecule type" value="Genomic_DNA"/>
</dbReference>
<dbReference type="GO" id="GO:0005789">
    <property type="term" value="C:endoplasmic reticulum membrane"/>
    <property type="evidence" value="ECO:0007669"/>
    <property type="project" value="TreeGrafter"/>
</dbReference>
<evidence type="ECO:0000256" key="7">
    <source>
        <dbReference type="ARBA" id="ARBA00023054"/>
    </source>
</evidence>
<evidence type="ECO:0000256" key="9">
    <source>
        <dbReference type="SAM" id="Phobius"/>
    </source>
</evidence>
<keyword evidence="8 9" id="KW-0472">Membrane</keyword>
<dbReference type="VEuPathDB" id="FungiDB:YALI1_B03335g"/>
<keyword evidence="3" id="KW-0813">Transport</keyword>
<dbReference type="CDD" id="cd15862">
    <property type="entry name" value="SNARE_Vti1"/>
    <property type="match status" value="1"/>
</dbReference>
<dbReference type="SUPFAM" id="SSF47661">
    <property type="entry name" value="t-snare proteins"/>
    <property type="match status" value="1"/>
</dbReference>
<keyword evidence="7" id="KW-0175">Coiled coil</keyword>
<dbReference type="InterPro" id="IPR010989">
    <property type="entry name" value="SNARE"/>
</dbReference>
<evidence type="ECO:0000256" key="5">
    <source>
        <dbReference type="ARBA" id="ARBA00022927"/>
    </source>
</evidence>
<dbReference type="Proteomes" id="UP000182444">
    <property type="component" value="Chromosome 1B"/>
</dbReference>
<dbReference type="GO" id="GO:0031201">
    <property type="term" value="C:SNARE complex"/>
    <property type="evidence" value="ECO:0007669"/>
    <property type="project" value="EnsemblFungi"/>
</dbReference>
<comment type="similarity">
    <text evidence="2">Belongs to the VTI1 family.</text>
</comment>
<sequence>MEASELYKSYETDFLLAQSEIEQKLESISTLERDARTSAVKAVERTIGEAYEILDQLSVEIQNIPSSARAPLSANLRQYRQSIQSAKKQLANVEQAGARNELFGDRSAAGDGDIALDQRQQLLSGQESLDRSSQRIRDSQRVANETESIGANILTDLRGQREQIQNSRNTLLEADGYVDKSIRTLRSMTRRMAMNKVLTYLIIAVLVILILLVLASKFW</sequence>
<dbReference type="GO" id="GO:0006896">
    <property type="term" value="P:Golgi to vacuole transport"/>
    <property type="evidence" value="ECO:0007669"/>
    <property type="project" value="EnsemblFungi"/>
</dbReference>
<evidence type="ECO:0000256" key="3">
    <source>
        <dbReference type="ARBA" id="ARBA00022448"/>
    </source>
</evidence>
<dbReference type="GO" id="GO:0042147">
    <property type="term" value="P:retrograde transport, endosome to Golgi"/>
    <property type="evidence" value="ECO:0007669"/>
    <property type="project" value="TreeGrafter"/>
</dbReference>
<dbReference type="GO" id="GO:0000139">
    <property type="term" value="C:Golgi membrane"/>
    <property type="evidence" value="ECO:0007669"/>
    <property type="project" value="UniProtKB-SubCell"/>
</dbReference>
<keyword evidence="4 9" id="KW-0812">Transmembrane</keyword>
<dbReference type="eggNOG" id="KOG1666">
    <property type="taxonomic scope" value="Eukaryota"/>
</dbReference>
<dbReference type="PIRSF" id="PIRSF028865">
    <property type="entry name" value="Membrin-2"/>
    <property type="match status" value="1"/>
</dbReference>
<gene>
    <name evidence="12" type="ORF">B0I71DRAFT_134162</name>
    <name evidence="11" type="ORF">YALI1_B03335g</name>
</gene>
<comment type="subcellular location">
    <subcellularLocation>
        <location evidence="1">Golgi apparatus membrane</location>
        <topology evidence="1">Single-pass type IV membrane protein</topology>
    </subcellularLocation>
</comment>
<protein>
    <submittedName>
        <fullName evidence="12">Snare region anchored in the vesicle membrane C-terminus-domain-containing protein</fullName>
    </submittedName>
</protein>
<dbReference type="GO" id="GO:0000149">
    <property type="term" value="F:SNARE binding"/>
    <property type="evidence" value="ECO:0007669"/>
    <property type="project" value="TreeGrafter"/>
</dbReference>
<name>A0A1D8N664_YARLL</name>
<evidence type="ECO:0000256" key="6">
    <source>
        <dbReference type="ARBA" id="ARBA00022989"/>
    </source>
</evidence>
<reference evidence="11 13" key="1">
    <citation type="journal article" date="2016" name="PLoS ONE">
        <title>Sequence Assembly of Yarrowia lipolytica Strain W29/CLIB89 Shows Transposable Element Diversity.</title>
        <authorList>
            <person name="Magnan C."/>
            <person name="Yu J."/>
            <person name="Chang I."/>
            <person name="Jahn E."/>
            <person name="Kanomata Y."/>
            <person name="Wu J."/>
            <person name="Zeller M."/>
            <person name="Oakes M."/>
            <person name="Baldi P."/>
            <person name="Sandmeyer S."/>
        </authorList>
    </citation>
    <scope>NUCLEOTIDE SEQUENCE [LARGE SCALE GENOMIC DNA]</scope>
    <source>
        <strain evidence="11">CLIB89</strain>
        <strain evidence="13">CLIB89(W29)</strain>
    </source>
</reference>
<evidence type="ECO:0000313" key="11">
    <source>
        <dbReference type="EMBL" id="AOW01114.1"/>
    </source>
</evidence>
<dbReference type="InterPro" id="IPR038407">
    <property type="entry name" value="v-SNARE_N_sf"/>
</dbReference>
<dbReference type="SMART" id="SM00397">
    <property type="entry name" value="t_SNARE"/>
    <property type="match status" value="1"/>
</dbReference>
<evidence type="ECO:0000256" key="8">
    <source>
        <dbReference type="ARBA" id="ARBA00023136"/>
    </source>
</evidence>
<dbReference type="GO" id="GO:0007036">
    <property type="term" value="P:vacuolar calcium ion homeostasis"/>
    <property type="evidence" value="ECO:0007669"/>
    <property type="project" value="EnsemblFungi"/>
</dbReference>
<accession>A0A1D8N664</accession>
<dbReference type="KEGG" id="yli:2906824"/>
<proteinExistence type="inferred from homology"/>
<evidence type="ECO:0000256" key="1">
    <source>
        <dbReference type="ARBA" id="ARBA00004409"/>
    </source>
</evidence>
<dbReference type="Proteomes" id="UP000256601">
    <property type="component" value="Unassembled WGS sequence"/>
</dbReference>
<dbReference type="GO" id="GO:0006891">
    <property type="term" value="P:intra-Golgi vesicle-mediated transport"/>
    <property type="evidence" value="ECO:0007669"/>
    <property type="project" value="EnsemblFungi"/>
</dbReference>
<evidence type="ECO:0000256" key="2">
    <source>
        <dbReference type="ARBA" id="ARBA00006108"/>
    </source>
</evidence>
<dbReference type="GO" id="GO:0005484">
    <property type="term" value="F:SNAP receptor activity"/>
    <property type="evidence" value="ECO:0007669"/>
    <property type="project" value="EnsemblFungi"/>
</dbReference>
<dbReference type="GO" id="GO:0005829">
    <property type="term" value="C:cytosol"/>
    <property type="evidence" value="ECO:0007669"/>
    <property type="project" value="GOC"/>
</dbReference>
<dbReference type="GO" id="GO:0012507">
    <property type="term" value="C:ER to Golgi transport vesicle membrane"/>
    <property type="evidence" value="ECO:0007669"/>
    <property type="project" value="TreeGrafter"/>
</dbReference>
<dbReference type="PANTHER" id="PTHR21230:SF26">
    <property type="entry name" value="VESICLE TRANSPORT THROUGH INTERACTION WITH T-SNARES HOMOLOG 1A"/>
    <property type="match status" value="1"/>
</dbReference>
<feature type="domain" description="T-SNARE coiled-coil homology" evidence="10">
    <location>
        <begin position="121"/>
        <end position="188"/>
    </location>
</feature>
<evidence type="ECO:0000259" key="10">
    <source>
        <dbReference type="SMART" id="SM00397"/>
    </source>
</evidence>
<dbReference type="Pfam" id="PF12352">
    <property type="entry name" value="V-SNARE_C"/>
    <property type="match status" value="1"/>
</dbReference>
<dbReference type="OMA" id="YRRVMTN"/>
<dbReference type="AlphaFoldDB" id="A0A1D8N664"/>
<dbReference type="InterPro" id="IPR007705">
    <property type="entry name" value="Vesicle_trsprt_v-SNARE_N"/>
</dbReference>
<dbReference type="EMBL" id="CP017554">
    <property type="protein sequence ID" value="AOW01114.1"/>
    <property type="molecule type" value="Genomic_DNA"/>
</dbReference>
<dbReference type="InterPro" id="IPR027027">
    <property type="entry name" value="GOSR2/Membrin/Bos1"/>
</dbReference>
<evidence type="ECO:0000313" key="12">
    <source>
        <dbReference type="EMBL" id="RDW24508.1"/>
    </source>
</evidence>
<dbReference type="GO" id="GO:0048280">
    <property type="term" value="P:vesicle fusion with Golgi apparatus"/>
    <property type="evidence" value="ECO:0007669"/>
    <property type="project" value="TreeGrafter"/>
</dbReference>
<keyword evidence="6 9" id="KW-1133">Transmembrane helix</keyword>
<dbReference type="Gene3D" id="1.20.58.400">
    <property type="entry name" value="t-snare proteins"/>
    <property type="match status" value="1"/>
</dbReference>
<organism evidence="11 13">
    <name type="scientific">Yarrowia lipolytica</name>
    <name type="common">Candida lipolytica</name>
    <dbReference type="NCBI Taxonomy" id="4952"/>
    <lineage>
        <taxon>Eukaryota</taxon>
        <taxon>Fungi</taxon>
        <taxon>Dikarya</taxon>
        <taxon>Ascomycota</taxon>
        <taxon>Saccharomycotina</taxon>
        <taxon>Dipodascomycetes</taxon>
        <taxon>Dipodascales</taxon>
        <taxon>Dipodascales incertae sedis</taxon>
        <taxon>Yarrowia</taxon>
    </lineage>
</organism>
<evidence type="ECO:0000313" key="14">
    <source>
        <dbReference type="Proteomes" id="UP000256601"/>
    </source>
</evidence>
<dbReference type="PANTHER" id="PTHR21230">
    <property type="entry name" value="VESICLE TRANSPORT V-SNARE PROTEIN VTI1-RELATED"/>
    <property type="match status" value="1"/>
</dbReference>
<reference evidence="12 14" key="2">
    <citation type="submission" date="2018-07" db="EMBL/GenBank/DDBJ databases">
        <title>Draft Genome Assemblies for Five Robust Yarrowia lipolytica Strains Exhibiting High Lipid Production and Pentose Sugar Utilization and Sugar Alcohol Secretion from Undetoxified Lignocellulosic Biomass Hydrolysates.</title>
        <authorList>
            <consortium name="DOE Joint Genome Institute"/>
            <person name="Walker C."/>
            <person name="Ryu S."/>
            <person name="Na H."/>
            <person name="Zane M."/>
            <person name="LaButti K."/>
            <person name="Lipzen A."/>
            <person name="Haridas S."/>
            <person name="Barry K."/>
            <person name="Grigoriev I.V."/>
            <person name="Quarterman J."/>
            <person name="Slininger P."/>
            <person name="Dien B."/>
            <person name="Trinh C.T."/>
        </authorList>
    </citation>
    <scope>NUCLEOTIDE SEQUENCE [LARGE SCALE GENOMIC DNA]</scope>
    <source>
        <strain evidence="12 14">YB392</strain>
    </source>
</reference>
<dbReference type="GO" id="GO:0005774">
    <property type="term" value="C:vacuolar membrane"/>
    <property type="evidence" value="ECO:0007669"/>
    <property type="project" value="EnsemblFungi"/>
</dbReference>
<dbReference type="VEuPathDB" id="FungiDB:YALI0_B02244g"/>
<dbReference type="Gene3D" id="1.20.5.110">
    <property type="match status" value="1"/>
</dbReference>
<dbReference type="RefSeq" id="XP_500418.1">
    <property type="nucleotide sequence ID" value="XM_500418.1"/>
</dbReference>
<dbReference type="InterPro" id="IPR000727">
    <property type="entry name" value="T_SNARE_dom"/>
</dbReference>
<evidence type="ECO:0000313" key="13">
    <source>
        <dbReference type="Proteomes" id="UP000182444"/>
    </source>
</evidence>